<feature type="domain" description="CCAAT-binding factor" evidence="3">
    <location>
        <begin position="491"/>
        <end position="624"/>
    </location>
</feature>
<dbReference type="STRING" id="1537102.L1LDP4"/>
<dbReference type="AlphaFoldDB" id="L1LDP4"/>
<dbReference type="GO" id="GO:0005634">
    <property type="term" value="C:nucleus"/>
    <property type="evidence" value="ECO:0007669"/>
    <property type="project" value="TreeGrafter"/>
</dbReference>
<dbReference type="PANTHER" id="PTHR12048">
    <property type="entry name" value="CCAAT-BINDING FACTOR-RELATED"/>
    <property type="match status" value="1"/>
</dbReference>
<dbReference type="OrthoDB" id="361321at2759"/>
<evidence type="ECO:0000259" key="3">
    <source>
        <dbReference type="Pfam" id="PF03914"/>
    </source>
</evidence>
<dbReference type="EMBL" id="ACOU01000002">
    <property type="protein sequence ID" value="EKX73572.1"/>
    <property type="molecule type" value="Genomic_DNA"/>
</dbReference>
<dbReference type="RefSeq" id="XP_004833024.1">
    <property type="nucleotide sequence ID" value="XM_004832967.1"/>
</dbReference>
<feature type="compositionally biased region" description="Acidic residues" evidence="2">
    <location>
        <begin position="782"/>
        <end position="793"/>
    </location>
</feature>
<comment type="similarity">
    <text evidence="1">Belongs to the CBF/MAK21 family.</text>
</comment>
<name>L1LDP4_THEEQ</name>
<evidence type="ECO:0000313" key="5">
    <source>
        <dbReference type="Proteomes" id="UP000031512"/>
    </source>
</evidence>
<dbReference type="KEGG" id="beq:BEWA_036080"/>
<protein>
    <recommendedName>
        <fullName evidence="3">CCAAT-binding factor domain-containing protein</fullName>
    </recommendedName>
</protein>
<dbReference type="PANTHER" id="PTHR12048:SF0">
    <property type="entry name" value="CCAAT_ENHANCER-BINDING PROTEIN ZETA"/>
    <property type="match status" value="1"/>
</dbReference>
<proteinExistence type="inferred from homology"/>
<dbReference type="Proteomes" id="UP000031512">
    <property type="component" value="Unassembled WGS sequence"/>
</dbReference>
<dbReference type="VEuPathDB" id="PiroplasmaDB:BEWA_036080"/>
<reference evidence="4 5" key="1">
    <citation type="journal article" date="2012" name="BMC Genomics">
        <title>Comparative genomic analysis and phylogenetic position of Theileria equi.</title>
        <authorList>
            <person name="Kappmeyer L.S."/>
            <person name="Thiagarajan M."/>
            <person name="Herndon D.R."/>
            <person name="Ramsay J.D."/>
            <person name="Caler E."/>
            <person name="Djikeng A."/>
            <person name="Gillespie J.J."/>
            <person name="Lau A.O."/>
            <person name="Roalson E.H."/>
            <person name="Silva J.C."/>
            <person name="Silva M.G."/>
            <person name="Suarez C.E."/>
            <person name="Ueti M.W."/>
            <person name="Nene V.M."/>
            <person name="Mealey R.H."/>
            <person name="Knowles D.P."/>
            <person name="Brayton K.A."/>
        </authorList>
    </citation>
    <scope>NUCLEOTIDE SEQUENCE [LARGE SCALE GENOMIC DNA]</scope>
    <source>
        <strain evidence="4 5">WA</strain>
    </source>
</reference>
<sequence length="837" mass="97300">MRDNREGDIFITEGTLNGIIKAFESKSWDRIAVQDLRRTGTRLRFAKRYSVAEISKIGRSFMASIARYYVNYVCKNDSEARWLHTTARDPFINNQNKKHISTLADRVDAISVLLDNNCVLNWKLFYGLIELTRSDKIRVKQTSIQFLYTTLMKILPSRKLKYIDQIEEDRLRFLGAHLSYLKGKGGSIDECDPFAKSMLLAVSFEDFLKGIYSTFIQILSDMMNSNLEFMQKDASNYCLQMLIQKPEQEVILLDMIISRLGHKNDKMSSYAFNLLDTLLQNHGQMKRVVVAKVGERIKKSISWMYKDMHHWPSKGKWFTRRKTVIFHHTFSLFHSFTYLYFAADELIHMLKGIHRGMHYISRLNYTRYCPCSLFKCFRNEYDVAYETFKCFVDSVHFFFAFHDIGSSKFSAPMYEYEECAKIVRCISIAIEKCLRYFKFLDSLGTKQALSSGKTGIFDDRRKELLDSLQDNVKSLYRAAHRPTSLSANISLLSLLSSIFPSEDRYYNLLYERILDIRMFDASNTLSLLLVVDKMMQQDSDVPRVCSFIKRLLQVAGTITSTNASLLIARICRKKMGDLPSIRKIIHDSPKEGEHYIHDKRNPTYSMADECHLWELYLNAASYNPILEHEFRNLDKDPVNALDQKGFSTEYNTFTLFQELSLFSGALQHGDYSYTQEKYWKNNKQAEPHHMSFKLYHKLKYECDPRLQQKKKLELPQDVADEISDGQDTDPGVEFNDVNDSEVDTEPSISEGDAEDISEEDTDEEISDDVTDDEISESVSGNEEIDDLDSEEDSDSNREKRNLSSTNDLELKKRKDIEKRLKRVTRGSFADASRLFFL</sequence>
<dbReference type="eggNOG" id="KOG2038">
    <property type="taxonomic scope" value="Eukaryota"/>
</dbReference>
<evidence type="ECO:0000256" key="1">
    <source>
        <dbReference type="ARBA" id="ARBA00007797"/>
    </source>
</evidence>
<accession>L1LDP4</accession>
<feature type="region of interest" description="Disordered" evidence="2">
    <location>
        <begin position="721"/>
        <end position="808"/>
    </location>
</feature>
<dbReference type="GeneID" id="15807976"/>
<gene>
    <name evidence="4" type="ORF">BEWA_036080</name>
</gene>
<dbReference type="InterPro" id="IPR040155">
    <property type="entry name" value="CEBPZ/Mak21-like"/>
</dbReference>
<evidence type="ECO:0000313" key="4">
    <source>
        <dbReference type="EMBL" id="EKX73572.1"/>
    </source>
</evidence>
<organism evidence="4 5">
    <name type="scientific">Theileria equi strain WA</name>
    <dbReference type="NCBI Taxonomy" id="1537102"/>
    <lineage>
        <taxon>Eukaryota</taxon>
        <taxon>Sar</taxon>
        <taxon>Alveolata</taxon>
        <taxon>Apicomplexa</taxon>
        <taxon>Aconoidasida</taxon>
        <taxon>Piroplasmida</taxon>
        <taxon>Theileriidae</taxon>
        <taxon>Theileria</taxon>
    </lineage>
</organism>
<comment type="caution">
    <text evidence="4">The sequence shown here is derived from an EMBL/GenBank/DDBJ whole genome shotgun (WGS) entry which is preliminary data.</text>
</comment>
<keyword evidence="5" id="KW-1185">Reference proteome</keyword>
<dbReference type="InterPro" id="IPR005612">
    <property type="entry name" value="CCAAT-binding_factor"/>
</dbReference>
<evidence type="ECO:0000256" key="2">
    <source>
        <dbReference type="SAM" id="MobiDB-lite"/>
    </source>
</evidence>
<feature type="compositionally biased region" description="Acidic residues" evidence="2">
    <location>
        <begin position="751"/>
        <end position="775"/>
    </location>
</feature>
<dbReference type="Pfam" id="PF03914">
    <property type="entry name" value="CBF"/>
    <property type="match status" value="1"/>
</dbReference>